<sequence length="140" mass="15362">MKASLRTYEALSKLGHMKHLVIQLGHMKHTDQLFFFIADKAEDILQPKVAIEAGIMVKYTVEGCKNNIRTAMIQNYPLVDMRVEGLEQNINSQGSELEREVAQVKLQVTQGNGSLAKRIAPGGALATLGDMRGGSAEHNS</sequence>
<protein>
    <submittedName>
        <fullName evidence="1">Uncharacterized protein</fullName>
    </submittedName>
</protein>
<organism evidence="1 2">
    <name type="scientific">Stephania cephalantha</name>
    <dbReference type="NCBI Taxonomy" id="152367"/>
    <lineage>
        <taxon>Eukaryota</taxon>
        <taxon>Viridiplantae</taxon>
        <taxon>Streptophyta</taxon>
        <taxon>Embryophyta</taxon>
        <taxon>Tracheophyta</taxon>
        <taxon>Spermatophyta</taxon>
        <taxon>Magnoliopsida</taxon>
        <taxon>Ranunculales</taxon>
        <taxon>Menispermaceae</taxon>
        <taxon>Menispermoideae</taxon>
        <taxon>Cissampelideae</taxon>
        <taxon>Stephania</taxon>
    </lineage>
</organism>
<accession>A0AAP0EQY0</accession>
<proteinExistence type="predicted"/>
<evidence type="ECO:0000313" key="2">
    <source>
        <dbReference type="Proteomes" id="UP001419268"/>
    </source>
</evidence>
<gene>
    <name evidence="1" type="ORF">Scep_026527</name>
</gene>
<name>A0AAP0EQY0_9MAGN</name>
<dbReference type="Proteomes" id="UP001419268">
    <property type="component" value="Unassembled WGS sequence"/>
</dbReference>
<dbReference type="AlphaFoldDB" id="A0AAP0EQY0"/>
<dbReference type="EMBL" id="JBBNAG010000011">
    <property type="protein sequence ID" value="KAK9095058.1"/>
    <property type="molecule type" value="Genomic_DNA"/>
</dbReference>
<reference evidence="1 2" key="1">
    <citation type="submission" date="2024-01" db="EMBL/GenBank/DDBJ databases">
        <title>Genome assemblies of Stephania.</title>
        <authorList>
            <person name="Yang L."/>
        </authorList>
    </citation>
    <scope>NUCLEOTIDE SEQUENCE [LARGE SCALE GENOMIC DNA]</scope>
    <source>
        <strain evidence="1">JXDWG</strain>
        <tissue evidence="1">Leaf</tissue>
    </source>
</reference>
<evidence type="ECO:0000313" key="1">
    <source>
        <dbReference type="EMBL" id="KAK9095058.1"/>
    </source>
</evidence>
<comment type="caution">
    <text evidence="1">The sequence shown here is derived from an EMBL/GenBank/DDBJ whole genome shotgun (WGS) entry which is preliminary data.</text>
</comment>
<keyword evidence="2" id="KW-1185">Reference proteome</keyword>